<accession>A0ABN1PEJ8</accession>
<name>A0ABN1PEJ8_9ACTN</name>
<evidence type="ECO:0000313" key="3">
    <source>
        <dbReference type="Proteomes" id="UP001500418"/>
    </source>
</evidence>
<keyword evidence="3" id="KW-1185">Reference proteome</keyword>
<evidence type="ECO:0000313" key="2">
    <source>
        <dbReference type="EMBL" id="GAA0926635.1"/>
    </source>
</evidence>
<comment type="caution">
    <text evidence="2">The sequence shown here is derived from an EMBL/GenBank/DDBJ whole genome shotgun (WGS) entry which is preliminary data.</text>
</comment>
<evidence type="ECO:0000256" key="1">
    <source>
        <dbReference type="SAM" id="MobiDB-lite"/>
    </source>
</evidence>
<feature type="compositionally biased region" description="Basic and acidic residues" evidence="1">
    <location>
        <begin position="1"/>
        <end position="19"/>
    </location>
</feature>
<gene>
    <name evidence="2" type="ORF">GCM10009575_026250</name>
</gene>
<sequence length="92" mass="10032">MSKHTTADLKDPEGEERPLTARPTTDRPPSLKALAEYVERACDRALSRGAVIGGGRLLAYAAVGEFISPRPHLWTVADHALRSPVRLWGGFP</sequence>
<dbReference type="EMBL" id="BAAAID010000013">
    <property type="protein sequence ID" value="GAA0926635.1"/>
    <property type="molecule type" value="Genomic_DNA"/>
</dbReference>
<reference evidence="3" key="1">
    <citation type="journal article" date="2019" name="Int. J. Syst. Evol. Microbiol.">
        <title>The Global Catalogue of Microorganisms (GCM) 10K type strain sequencing project: providing services to taxonomists for standard genome sequencing and annotation.</title>
        <authorList>
            <consortium name="The Broad Institute Genomics Platform"/>
            <consortium name="The Broad Institute Genome Sequencing Center for Infectious Disease"/>
            <person name="Wu L."/>
            <person name="Ma J."/>
        </authorList>
    </citation>
    <scope>NUCLEOTIDE SEQUENCE [LARGE SCALE GENOMIC DNA]</scope>
    <source>
        <strain evidence="3">JCM 11444</strain>
    </source>
</reference>
<proteinExistence type="predicted"/>
<protein>
    <submittedName>
        <fullName evidence="2">Uncharacterized protein</fullName>
    </submittedName>
</protein>
<dbReference type="Proteomes" id="UP001500418">
    <property type="component" value="Unassembled WGS sequence"/>
</dbReference>
<feature type="region of interest" description="Disordered" evidence="1">
    <location>
        <begin position="1"/>
        <end position="28"/>
    </location>
</feature>
<organism evidence="2 3">
    <name type="scientific">Streptomyces rhizosphaericus</name>
    <dbReference type="NCBI Taxonomy" id="114699"/>
    <lineage>
        <taxon>Bacteria</taxon>
        <taxon>Bacillati</taxon>
        <taxon>Actinomycetota</taxon>
        <taxon>Actinomycetes</taxon>
        <taxon>Kitasatosporales</taxon>
        <taxon>Streptomycetaceae</taxon>
        <taxon>Streptomyces</taxon>
        <taxon>Streptomyces violaceusniger group</taxon>
    </lineage>
</organism>